<dbReference type="EC" id="2.7.13.3" evidence="2"/>
<evidence type="ECO:0000313" key="8">
    <source>
        <dbReference type="Proteomes" id="UP001501237"/>
    </source>
</evidence>
<dbReference type="GO" id="GO:0016301">
    <property type="term" value="F:kinase activity"/>
    <property type="evidence" value="ECO:0007669"/>
    <property type="project" value="UniProtKB-KW"/>
</dbReference>
<dbReference type="InterPro" id="IPR005467">
    <property type="entry name" value="His_kinase_dom"/>
</dbReference>
<dbReference type="RefSeq" id="WP_344821072.1">
    <property type="nucleotide sequence ID" value="NZ_BAAAUV010000001.1"/>
</dbReference>
<keyword evidence="8" id="KW-1185">Reference proteome</keyword>
<evidence type="ECO:0000256" key="4">
    <source>
        <dbReference type="ARBA" id="ARBA00022777"/>
    </source>
</evidence>
<dbReference type="PANTHER" id="PTHR24421">
    <property type="entry name" value="NITRATE/NITRITE SENSOR PROTEIN NARX-RELATED"/>
    <property type="match status" value="1"/>
</dbReference>
<proteinExistence type="predicted"/>
<keyword evidence="5" id="KW-0902">Two-component regulatory system</keyword>
<dbReference type="PROSITE" id="PS50109">
    <property type="entry name" value="HIS_KIN"/>
    <property type="match status" value="1"/>
</dbReference>
<sequence>MSHESAAEYLESCKKEIVASALDEARRRGNRVALDPGARRLFTEHIVTCIDGVCAELRGEPGAGADRENALSRSIGRLRAAEGLGLDESKAASLIFFEVATGILLARLEDRERWPILVAPVLSALNRTVVERIMTATAGYLDYLISGIQTTHVEERLRVSREIHDRVASWVSASHRGLELYALSGCGGRTDGAERLQAARSAFTESLTALEEISGDLVLPRDEDSLHALVNHYLEVLGPIRPTVTAVLHGDESAIPYRIRAELFLIIREALRNALRHAGATAVTIEVGAHPDTVVCSITDDGSGFRPDTVESSTGRTGLLSMRERAHSVGGDLAVDSRPGGGTRILVSAPLSTGMAD</sequence>
<gene>
    <name evidence="7" type="ORF">GCM10010468_00800</name>
</gene>
<evidence type="ECO:0000259" key="6">
    <source>
        <dbReference type="PROSITE" id="PS50109"/>
    </source>
</evidence>
<comment type="caution">
    <text evidence="7">The sequence shown here is derived from an EMBL/GenBank/DDBJ whole genome shotgun (WGS) entry which is preliminary data.</text>
</comment>
<dbReference type="InterPro" id="IPR003594">
    <property type="entry name" value="HATPase_dom"/>
</dbReference>
<dbReference type="SUPFAM" id="SSF55874">
    <property type="entry name" value="ATPase domain of HSP90 chaperone/DNA topoisomerase II/histidine kinase"/>
    <property type="match status" value="1"/>
</dbReference>
<dbReference type="PANTHER" id="PTHR24421:SF10">
    <property type="entry name" value="NITRATE_NITRITE SENSOR PROTEIN NARQ"/>
    <property type="match status" value="1"/>
</dbReference>
<dbReference type="CDD" id="cd16917">
    <property type="entry name" value="HATPase_UhpB-NarQ-NarX-like"/>
    <property type="match status" value="1"/>
</dbReference>
<evidence type="ECO:0000256" key="5">
    <source>
        <dbReference type="ARBA" id="ARBA00023012"/>
    </source>
</evidence>
<name>A0ABP6PV60_9ACTN</name>
<dbReference type="InterPro" id="IPR036890">
    <property type="entry name" value="HATPase_C_sf"/>
</dbReference>
<evidence type="ECO:0000256" key="3">
    <source>
        <dbReference type="ARBA" id="ARBA00022679"/>
    </source>
</evidence>
<evidence type="ECO:0000313" key="7">
    <source>
        <dbReference type="EMBL" id="GAA3192129.1"/>
    </source>
</evidence>
<dbReference type="SMART" id="SM00387">
    <property type="entry name" value="HATPase_c"/>
    <property type="match status" value="1"/>
</dbReference>
<dbReference type="Gene3D" id="3.30.565.10">
    <property type="entry name" value="Histidine kinase-like ATPase, C-terminal domain"/>
    <property type="match status" value="1"/>
</dbReference>
<dbReference type="EMBL" id="BAAAUV010000001">
    <property type="protein sequence ID" value="GAA3192129.1"/>
    <property type="molecule type" value="Genomic_DNA"/>
</dbReference>
<keyword evidence="3" id="KW-0808">Transferase</keyword>
<dbReference type="Proteomes" id="UP001501237">
    <property type="component" value="Unassembled WGS sequence"/>
</dbReference>
<feature type="domain" description="Histidine kinase" evidence="6">
    <location>
        <begin position="262"/>
        <end position="353"/>
    </location>
</feature>
<dbReference type="Pfam" id="PF02518">
    <property type="entry name" value="HATPase_c"/>
    <property type="match status" value="1"/>
</dbReference>
<organism evidence="7 8">
    <name type="scientific">Actinocorallia longicatena</name>
    <dbReference type="NCBI Taxonomy" id="111803"/>
    <lineage>
        <taxon>Bacteria</taxon>
        <taxon>Bacillati</taxon>
        <taxon>Actinomycetota</taxon>
        <taxon>Actinomycetes</taxon>
        <taxon>Streptosporangiales</taxon>
        <taxon>Thermomonosporaceae</taxon>
        <taxon>Actinocorallia</taxon>
    </lineage>
</organism>
<accession>A0ABP6PV60</accession>
<evidence type="ECO:0000256" key="2">
    <source>
        <dbReference type="ARBA" id="ARBA00012438"/>
    </source>
</evidence>
<keyword evidence="4 7" id="KW-0418">Kinase</keyword>
<comment type="catalytic activity">
    <reaction evidence="1">
        <text>ATP + protein L-histidine = ADP + protein N-phospho-L-histidine.</text>
        <dbReference type="EC" id="2.7.13.3"/>
    </reaction>
</comment>
<protein>
    <recommendedName>
        <fullName evidence="2">histidine kinase</fullName>
        <ecNumber evidence="2">2.7.13.3</ecNumber>
    </recommendedName>
</protein>
<evidence type="ECO:0000256" key="1">
    <source>
        <dbReference type="ARBA" id="ARBA00000085"/>
    </source>
</evidence>
<dbReference type="InterPro" id="IPR050482">
    <property type="entry name" value="Sensor_HK_TwoCompSys"/>
</dbReference>
<reference evidence="8" key="1">
    <citation type="journal article" date="2019" name="Int. J. Syst. Evol. Microbiol.">
        <title>The Global Catalogue of Microorganisms (GCM) 10K type strain sequencing project: providing services to taxonomists for standard genome sequencing and annotation.</title>
        <authorList>
            <consortium name="The Broad Institute Genomics Platform"/>
            <consortium name="The Broad Institute Genome Sequencing Center for Infectious Disease"/>
            <person name="Wu L."/>
            <person name="Ma J."/>
        </authorList>
    </citation>
    <scope>NUCLEOTIDE SEQUENCE [LARGE SCALE GENOMIC DNA]</scope>
    <source>
        <strain evidence="8">JCM 9377</strain>
    </source>
</reference>